<dbReference type="OrthoDB" id="3221235at2759"/>
<protein>
    <recommendedName>
        <fullName evidence="3">F-box domain-containing protein</fullName>
    </recommendedName>
</protein>
<gene>
    <name evidence="1" type="ORF">BDN70DRAFT_897632</name>
</gene>
<evidence type="ECO:0008006" key="3">
    <source>
        <dbReference type="Google" id="ProtNLM"/>
    </source>
</evidence>
<sequence length="460" mass="52644">MLSEPIINSLPTEMLGEIFVRCLPDYPLEVHQPDPTIAPILLCHVCSLWRTIVFGTPSLWSCLYVLLPIRRVDTKHGTKTWDPERLLELVEFMEWWRAWQGPGLGTTSIRIEFPREQDALAKPVTADVIRRIAWCISSAKYIDIAYGFYYRLIMEPTGTRPCDIPILEPDILIVDCGETDERVWDHVALTHLPKTVRRLSILRGGWISRGLSLLSHLSLRATVDSGDWHALIRGLLNIQWGDFNVTISDPMRKATHHTLPFLTTLRINFDNVYDWEATDAPWALLFDNIHLPVLNDLTVLSERDEWRHPGPIGSLLEVLNLLESSPALKQVTLTPHFLCFGEFLHQFQDLPPFISLAPNILLLQLLLPFEHEETKEVINTKIDSWHDAFSHKHWFGFKPENNAALTIRVVVQTDSSVDVGIVKAMIERRLIEFEGETLGIDFAVSWEKKEEGLRAAGFFS</sequence>
<accession>A0A9P5YWP1</accession>
<name>A0A9P5YWP1_9AGAR</name>
<dbReference type="AlphaFoldDB" id="A0A9P5YWP1"/>
<evidence type="ECO:0000313" key="2">
    <source>
        <dbReference type="Proteomes" id="UP000807469"/>
    </source>
</evidence>
<reference evidence="1" key="1">
    <citation type="submission" date="2020-11" db="EMBL/GenBank/DDBJ databases">
        <authorList>
            <consortium name="DOE Joint Genome Institute"/>
            <person name="Ahrendt S."/>
            <person name="Riley R."/>
            <person name="Andreopoulos W."/>
            <person name="Labutti K."/>
            <person name="Pangilinan J."/>
            <person name="Ruiz-Duenas F.J."/>
            <person name="Barrasa J.M."/>
            <person name="Sanchez-Garcia M."/>
            <person name="Camarero S."/>
            <person name="Miyauchi S."/>
            <person name="Serrano A."/>
            <person name="Linde D."/>
            <person name="Babiker R."/>
            <person name="Drula E."/>
            <person name="Ayuso-Fernandez I."/>
            <person name="Pacheco R."/>
            <person name="Padilla G."/>
            <person name="Ferreira P."/>
            <person name="Barriuso J."/>
            <person name="Kellner H."/>
            <person name="Castanera R."/>
            <person name="Alfaro M."/>
            <person name="Ramirez L."/>
            <person name="Pisabarro A.G."/>
            <person name="Kuo A."/>
            <person name="Tritt A."/>
            <person name="Lipzen A."/>
            <person name="He G."/>
            <person name="Yan M."/>
            <person name="Ng V."/>
            <person name="Cullen D."/>
            <person name="Martin F."/>
            <person name="Rosso M.-N."/>
            <person name="Henrissat B."/>
            <person name="Hibbett D."/>
            <person name="Martinez A.T."/>
            <person name="Grigoriev I.V."/>
        </authorList>
    </citation>
    <scope>NUCLEOTIDE SEQUENCE</scope>
    <source>
        <strain evidence="1">CIRM-BRFM 674</strain>
    </source>
</reference>
<comment type="caution">
    <text evidence="1">The sequence shown here is derived from an EMBL/GenBank/DDBJ whole genome shotgun (WGS) entry which is preliminary data.</text>
</comment>
<dbReference type="Proteomes" id="UP000807469">
    <property type="component" value="Unassembled WGS sequence"/>
</dbReference>
<keyword evidence="2" id="KW-1185">Reference proteome</keyword>
<proteinExistence type="predicted"/>
<dbReference type="EMBL" id="MU155307">
    <property type="protein sequence ID" value="KAF9476085.1"/>
    <property type="molecule type" value="Genomic_DNA"/>
</dbReference>
<evidence type="ECO:0000313" key="1">
    <source>
        <dbReference type="EMBL" id="KAF9476085.1"/>
    </source>
</evidence>
<organism evidence="1 2">
    <name type="scientific">Pholiota conissans</name>
    <dbReference type="NCBI Taxonomy" id="109636"/>
    <lineage>
        <taxon>Eukaryota</taxon>
        <taxon>Fungi</taxon>
        <taxon>Dikarya</taxon>
        <taxon>Basidiomycota</taxon>
        <taxon>Agaricomycotina</taxon>
        <taxon>Agaricomycetes</taxon>
        <taxon>Agaricomycetidae</taxon>
        <taxon>Agaricales</taxon>
        <taxon>Agaricineae</taxon>
        <taxon>Strophariaceae</taxon>
        <taxon>Pholiota</taxon>
    </lineage>
</organism>